<name>A0ABX7L6P6_9BACL</name>
<dbReference type="InterPro" id="IPR006199">
    <property type="entry name" value="LexA_DNA-bd_dom"/>
</dbReference>
<dbReference type="PANTHER" id="PTHR33516:SF2">
    <property type="entry name" value="LEXA REPRESSOR-RELATED"/>
    <property type="match status" value="1"/>
</dbReference>
<sequence length="72" mass="8382">MMELTKREQDALNAIISLYDQLKYSPTIREIGVEMGLSSVSTTFRYIEKLEEKGYIERKESSPRALKVLRRA</sequence>
<gene>
    <name evidence="2" type="ORF">JRJ22_15050</name>
</gene>
<accession>A0ABX7L6P6</accession>
<dbReference type="Pfam" id="PF01726">
    <property type="entry name" value="LexA_DNA_bind"/>
    <property type="match status" value="1"/>
</dbReference>
<dbReference type="EMBL" id="CP070969">
    <property type="protein sequence ID" value="QSF42634.1"/>
    <property type="molecule type" value="Genomic_DNA"/>
</dbReference>
<reference evidence="2 3" key="1">
    <citation type="submission" date="2021-02" db="EMBL/GenBank/DDBJ databases">
        <title>Paenibacillus tianjinensis sp. nov.</title>
        <authorList>
            <person name="Liu H."/>
        </authorList>
    </citation>
    <scope>NUCLEOTIDE SEQUENCE [LARGE SCALE GENOMIC DNA]</scope>
    <source>
        <strain evidence="2 3">TB2019</strain>
    </source>
</reference>
<evidence type="ECO:0000313" key="3">
    <source>
        <dbReference type="Proteomes" id="UP000663452"/>
    </source>
</evidence>
<dbReference type="Gene3D" id="1.10.10.10">
    <property type="entry name" value="Winged helix-like DNA-binding domain superfamily/Winged helix DNA-binding domain"/>
    <property type="match status" value="1"/>
</dbReference>
<evidence type="ECO:0000259" key="1">
    <source>
        <dbReference type="Pfam" id="PF01726"/>
    </source>
</evidence>
<feature type="domain" description="LexA repressor DNA-binding" evidence="1">
    <location>
        <begin position="1"/>
        <end position="65"/>
    </location>
</feature>
<dbReference type="InterPro" id="IPR036388">
    <property type="entry name" value="WH-like_DNA-bd_sf"/>
</dbReference>
<protein>
    <recommendedName>
        <fullName evidence="1">LexA repressor DNA-binding domain-containing protein</fullName>
    </recommendedName>
</protein>
<organism evidence="2 3">
    <name type="scientific">Paenibacillus tianjinensis</name>
    <dbReference type="NCBI Taxonomy" id="2810347"/>
    <lineage>
        <taxon>Bacteria</taxon>
        <taxon>Bacillati</taxon>
        <taxon>Bacillota</taxon>
        <taxon>Bacilli</taxon>
        <taxon>Bacillales</taxon>
        <taxon>Paenibacillaceae</taxon>
        <taxon>Paenibacillus</taxon>
    </lineage>
</organism>
<evidence type="ECO:0000313" key="2">
    <source>
        <dbReference type="EMBL" id="QSF42634.1"/>
    </source>
</evidence>
<dbReference type="SUPFAM" id="SSF46785">
    <property type="entry name" value="Winged helix' DNA-binding domain"/>
    <property type="match status" value="1"/>
</dbReference>
<dbReference type="InterPro" id="IPR036390">
    <property type="entry name" value="WH_DNA-bd_sf"/>
</dbReference>
<proteinExistence type="predicted"/>
<dbReference type="RefSeq" id="WP_206100323.1">
    <property type="nucleotide sequence ID" value="NZ_CP070969.1"/>
</dbReference>
<dbReference type="PANTHER" id="PTHR33516">
    <property type="entry name" value="LEXA REPRESSOR"/>
    <property type="match status" value="1"/>
</dbReference>
<dbReference type="InterPro" id="IPR050077">
    <property type="entry name" value="LexA_repressor"/>
</dbReference>
<dbReference type="Proteomes" id="UP000663452">
    <property type="component" value="Chromosome"/>
</dbReference>
<keyword evidence="3" id="KW-1185">Reference proteome</keyword>